<keyword evidence="2" id="KW-0732">Signal</keyword>
<keyword evidence="4" id="KW-1185">Reference proteome</keyword>
<name>A0A319E6Q8_ASPSB</name>
<dbReference type="SUPFAM" id="SSF52266">
    <property type="entry name" value="SGNH hydrolase"/>
    <property type="match status" value="1"/>
</dbReference>
<dbReference type="CDD" id="cd01846">
    <property type="entry name" value="fatty_acyltransferase_like"/>
    <property type="match status" value="1"/>
</dbReference>
<sequence length="298" mass="32560">MKLQPSWILASCLSTAAARPWTRAANTTSATYFFTFGDSYSQTGFSTSGTQPSASNPMGNPDLGIGTTTNGPNWIGYLTTTENSSLVLSYNLAVGGATIDNALVSAYAGDVSSQVKLFEDVYSTKPASAPWTAENSVFGVWIGINDIGNAFYNTDAETYTPKLTSRLQSLMQEIYDNGGRKFLFLNVPPTNRTPFFIDQGNETTAQVASYLEVYNRNLEAMVKSWAAERGDVTTVIYDSWSFMTKILDDPTAYGFPDATCINDDGTSCIWWNNYHPGMKYHSLQAEDMKGYLGGLGGW</sequence>
<organism evidence="3 4">
    <name type="scientific">Aspergillus sclerotiicarbonarius (strain CBS 121057 / IBT 28362)</name>
    <dbReference type="NCBI Taxonomy" id="1448318"/>
    <lineage>
        <taxon>Eukaryota</taxon>
        <taxon>Fungi</taxon>
        <taxon>Dikarya</taxon>
        <taxon>Ascomycota</taxon>
        <taxon>Pezizomycotina</taxon>
        <taxon>Eurotiomycetes</taxon>
        <taxon>Eurotiomycetidae</taxon>
        <taxon>Eurotiales</taxon>
        <taxon>Aspergillaceae</taxon>
        <taxon>Aspergillus</taxon>
        <taxon>Aspergillus subgen. Circumdati</taxon>
    </lineage>
</organism>
<evidence type="ECO:0000313" key="4">
    <source>
        <dbReference type="Proteomes" id="UP000248423"/>
    </source>
</evidence>
<accession>A0A319E6Q8</accession>
<dbReference type="EMBL" id="KZ826355">
    <property type="protein sequence ID" value="PYI05772.1"/>
    <property type="molecule type" value="Genomic_DNA"/>
</dbReference>
<dbReference type="STRING" id="1448318.A0A319E6Q8"/>
<dbReference type="InterPro" id="IPR001087">
    <property type="entry name" value="GDSL"/>
</dbReference>
<reference evidence="3 4" key="1">
    <citation type="submission" date="2018-02" db="EMBL/GenBank/DDBJ databases">
        <title>The genomes of Aspergillus section Nigri reveals drivers in fungal speciation.</title>
        <authorList>
            <consortium name="DOE Joint Genome Institute"/>
            <person name="Vesth T.C."/>
            <person name="Nybo J."/>
            <person name="Theobald S."/>
            <person name="Brandl J."/>
            <person name="Frisvad J.C."/>
            <person name="Nielsen K.F."/>
            <person name="Lyhne E.K."/>
            <person name="Kogle M.E."/>
            <person name="Kuo A."/>
            <person name="Riley R."/>
            <person name="Clum A."/>
            <person name="Nolan M."/>
            <person name="Lipzen A."/>
            <person name="Salamov A."/>
            <person name="Henrissat B."/>
            <person name="Wiebenga A."/>
            <person name="De vries R.P."/>
            <person name="Grigoriev I.V."/>
            <person name="Mortensen U.H."/>
            <person name="Andersen M.R."/>
            <person name="Baker S.E."/>
        </authorList>
    </citation>
    <scope>NUCLEOTIDE SEQUENCE [LARGE SCALE GENOMIC DNA]</scope>
    <source>
        <strain evidence="3 4">CBS 121057</strain>
    </source>
</reference>
<evidence type="ECO:0000313" key="3">
    <source>
        <dbReference type="EMBL" id="PYI05772.1"/>
    </source>
</evidence>
<dbReference type="Gene3D" id="3.40.50.1110">
    <property type="entry name" value="SGNH hydrolase"/>
    <property type="match status" value="1"/>
</dbReference>
<dbReference type="PANTHER" id="PTHR45648">
    <property type="entry name" value="GDSL LIPASE/ACYLHYDROLASE FAMILY PROTEIN (AFU_ORTHOLOGUE AFUA_4G14700)"/>
    <property type="match status" value="1"/>
</dbReference>
<dbReference type="GO" id="GO:0016788">
    <property type="term" value="F:hydrolase activity, acting on ester bonds"/>
    <property type="evidence" value="ECO:0007669"/>
    <property type="project" value="InterPro"/>
</dbReference>
<proteinExistence type="predicted"/>
<evidence type="ECO:0000256" key="2">
    <source>
        <dbReference type="SAM" id="SignalP"/>
    </source>
</evidence>
<gene>
    <name evidence="3" type="ORF">BO78DRAFT_370419</name>
</gene>
<evidence type="ECO:0000256" key="1">
    <source>
        <dbReference type="ARBA" id="ARBA00022801"/>
    </source>
</evidence>
<dbReference type="VEuPathDB" id="FungiDB:BO78DRAFT_370419"/>
<dbReference type="InterPro" id="IPR036514">
    <property type="entry name" value="SGNH_hydro_sf"/>
</dbReference>
<dbReference type="OrthoDB" id="1600564at2759"/>
<dbReference type="PANTHER" id="PTHR45648:SF22">
    <property type="entry name" value="GDSL LIPASE_ACYLHYDROLASE FAMILY PROTEIN (AFU_ORTHOLOGUE AFUA_4G14700)"/>
    <property type="match status" value="1"/>
</dbReference>
<protein>
    <submittedName>
        <fullName evidence="3">Cellulose-binding GDSL lipase/acylhydrolase</fullName>
    </submittedName>
</protein>
<dbReference type="AlphaFoldDB" id="A0A319E6Q8"/>
<feature type="signal peptide" evidence="2">
    <location>
        <begin position="1"/>
        <end position="18"/>
    </location>
</feature>
<dbReference type="InterPro" id="IPR051058">
    <property type="entry name" value="GDSL_Est/Lipase"/>
</dbReference>
<dbReference type="Proteomes" id="UP000248423">
    <property type="component" value="Unassembled WGS sequence"/>
</dbReference>
<keyword evidence="1 3" id="KW-0378">Hydrolase</keyword>
<dbReference type="Pfam" id="PF00657">
    <property type="entry name" value="Lipase_GDSL"/>
    <property type="match status" value="1"/>
</dbReference>
<feature type="chain" id="PRO_5016412941" evidence="2">
    <location>
        <begin position="19"/>
        <end position="298"/>
    </location>
</feature>